<dbReference type="RefSeq" id="XP_014671001.1">
    <property type="nucleotide sequence ID" value="XM_014815515.1"/>
</dbReference>
<evidence type="ECO:0000256" key="2">
    <source>
        <dbReference type="ARBA" id="ARBA00022490"/>
    </source>
</evidence>
<feature type="compositionally biased region" description="Low complexity" evidence="5">
    <location>
        <begin position="45"/>
        <end position="65"/>
    </location>
</feature>
<dbReference type="Pfam" id="PF11819">
    <property type="entry name" value="CUPID"/>
    <property type="match status" value="1"/>
</dbReference>
<proteinExistence type="predicted"/>
<name>A0ABM1EFN0_PRICU</name>
<evidence type="ECO:0000256" key="1">
    <source>
        <dbReference type="ARBA" id="ARBA00004496"/>
    </source>
</evidence>
<feature type="coiled-coil region" evidence="4">
    <location>
        <begin position="74"/>
        <end position="104"/>
    </location>
</feature>
<reference evidence="8" key="1">
    <citation type="submission" date="2025-08" db="UniProtKB">
        <authorList>
            <consortium name="RefSeq"/>
        </authorList>
    </citation>
    <scope>IDENTIFICATION</scope>
</reference>
<dbReference type="PANTHER" id="PTHR46079">
    <property type="entry name" value="FERM DOMAIN-CONTAINING PROTEIN 4"/>
    <property type="match status" value="1"/>
</dbReference>
<evidence type="ECO:0000313" key="7">
    <source>
        <dbReference type="Proteomes" id="UP000695022"/>
    </source>
</evidence>
<evidence type="ECO:0000256" key="4">
    <source>
        <dbReference type="SAM" id="Coils"/>
    </source>
</evidence>
<comment type="subcellular location">
    <subcellularLocation>
        <location evidence="1">Cytoplasm</location>
    </subcellularLocation>
</comment>
<evidence type="ECO:0000256" key="3">
    <source>
        <dbReference type="ARBA" id="ARBA00023054"/>
    </source>
</evidence>
<keyword evidence="7" id="KW-1185">Reference proteome</keyword>
<feature type="domain" description="Cytohesin Ubiquitin Protein Inducing" evidence="6">
    <location>
        <begin position="71"/>
        <end position="115"/>
    </location>
</feature>
<accession>A0ABM1EFN0</accession>
<dbReference type="InterPro" id="IPR047176">
    <property type="entry name" value="FRMD4A/B"/>
</dbReference>
<evidence type="ECO:0000259" key="6">
    <source>
        <dbReference type="Pfam" id="PF11819"/>
    </source>
</evidence>
<evidence type="ECO:0000313" key="8">
    <source>
        <dbReference type="RefSeq" id="XP_014671001.1"/>
    </source>
</evidence>
<dbReference type="InterPro" id="IPR021774">
    <property type="entry name" value="CUPID"/>
</dbReference>
<keyword evidence="2" id="KW-0963">Cytoplasm</keyword>
<dbReference type="Proteomes" id="UP000695022">
    <property type="component" value="Unplaced"/>
</dbReference>
<protein>
    <submittedName>
        <fullName evidence="8">FERM domain-containing protein 4B-like</fullName>
    </submittedName>
</protein>
<dbReference type="GeneID" id="106811791"/>
<gene>
    <name evidence="8" type="primary">LOC106811791</name>
</gene>
<keyword evidence="3 4" id="KW-0175">Coiled coil</keyword>
<feature type="region of interest" description="Disordered" evidence="5">
    <location>
        <begin position="30"/>
        <end position="66"/>
    </location>
</feature>
<sequence length="140" mass="15585">MAISQHQFYLDRRHTKQTMRSMDDIAASLCQQPVSAPTPEPDVKSPPGVTPSSSTSTLTSMPSSTQVCDTEETLAALQEQLKALKTLKEKKENMQSKLTKKTDELMKLCLQEAILRRQHIETAGQSNYRTILPPSKGARL</sequence>
<evidence type="ECO:0000256" key="5">
    <source>
        <dbReference type="SAM" id="MobiDB-lite"/>
    </source>
</evidence>
<organism evidence="7 8">
    <name type="scientific">Priapulus caudatus</name>
    <name type="common">Priapulid worm</name>
    <dbReference type="NCBI Taxonomy" id="37621"/>
    <lineage>
        <taxon>Eukaryota</taxon>
        <taxon>Metazoa</taxon>
        <taxon>Ecdysozoa</taxon>
        <taxon>Scalidophora</taxon>
        <taxon>Priapulida</taxon>
        <taxon>Priapulimorpha</taxon>
        <taxon>Priapulimorphida</taxon>
        <taxon>Priapulidae</taxon>
        <taxon>Priapulus</taxon>
    </lineage>
</organism>
<dbReference type="PANTHER" id="PTHR46079:SF2">
    <property type="entry name" value="FERM DOMAIN-CONTAINING PROTEIN"/>
    <property type="match status" value="1"/>
</dbReference>